<organism evidence="7">
    <name type="scientific">Caldilineaceae bacterium SB0664_bin_27</name>
    <dbReference type="NCBI Taxonomy" id="2605260"/>
    <lineage>
        <taxon>Bacteria</taxon>
        <taxon>Bacillati</taxon>
        <taxon>Chloroflexota</taxon>
        <taxon>Caldilineae</taxon>
        <taxon>Caldilineales</taxon>
        <taxon>Caldilineaceae</taxon>
    </lineage>
</organism>
<sequence>MTQAAGAAPIDGIAAGDQTDQRILVASQWQLIRWRFFQHKLAVISLVVLGLFYFVAVFAEFVAPYDPYIFREELTLAPPHTVRFIDPEGNFHLRPFVHPFEKSLDPETYAAIFVEDETVMQPLGLFVRGDPYKLWGLFESEIHLFGLQDPEARLSLLGQDTVGRDLFTRIVYGARISLTIGLVGVAMSFFLGILIGGLSGYLGGTVDMVIQRVIESLRALPTLPLWMALSIALPSDWPVVRTYFAIVLILSIVGWTSIARVVRGRFFALREEDFVGAAELDGASNLRIIFRYLLPSFMSYIIARLTLAIPQMILGETALSFIGLGLQPPAISWGVLLKDAQAIRVLALSPWLLLPTVFVVVSILAFNFVGDGLRDASDPYTHV</sequence>
<feature type="transmembrane region" description="Helical" evidence="5">
    <location>
        <begin position="292"/>
        <end position="313"/>
    </location>
</feature>
<dbReference type="InterPro" id="IPR025966">
    <property type="entry name" value="OppC_N"/>
</dbReference>
<keyword evidence="3 5" id="KW-1133">Transmembrane helix</keyword>
<protein>
    <submittedName>
        <fullName evidence="7">ABC transporter permease</fullName>
    </submittedName>
</protein>
<keyword evidence="2 5" id="KW-0812">Transmembrane</keyword>
<gene>
    <name evidence="7" type="ORF">F4Y42_03250</name>
</gene>
<dbReference type="GO" id="GO:0055085">
    <property type="term" value="P:transmembrane transport"/>
    <property type="evidence" value="ECO:0007669"/>
    <property type="project" value="InterPro"/>
</dbReference>
<feature type="transmembrane region" description="Helical" evidence="5">
    <location>
        <begin position="348"/>
        <end position="369"/>
    </location>
</feature>
<dbReference type="Pfam" id="PF00528">
    <property type="entry name" value="BPD_transp_1"/>
    <property type="match status" value="1"/>
</dbReference>
<dbReference type="InterPro" id="IPR000515">
    <property type="entry name" value="MetI-like"/>
</dbReference>
<dbReference type="EMBL" id="VXRG01000034">
    <property type="protein sequence ID" value="MXY92445.1"/>
    <property type="molecule type" value="Genomic_DNA"/>
</dbReference>
<dbReference type="PROSITE" id="PS50928">
    <property type="entry name" value="ABC_TM1"/>
    <property type="match status" value="1"/>
</dbReference>
<dbReference type="GO" id="GO:0005886">
    <property type="term" value="C:plasma membrane"/>
    <property type="evidence" value="ECO:0007669"/>
    <property type="project" value="UniProtKB-SubCell"/>
</dbReference>
<evidence type="ECO:0000256" key="1">
    <source>
        <dbReference type="ARBA" id="ARBA00004141"/>
    </source>
</evidence>
<feature type="transmembrane region" description="Helical" evidence="5">
    <location>
        <begin position="243"/>
        <end position="262"/>
    </location>
</feature>
<comment type="caution">
    <text evidence="7">The sequence shown here is derived from an EMBL/GenBank/DDBJ whole genome shotgun (WGS) entry which is preliminary data.</text>
</comment>
<reference evidence="7" key="1">
    <citation type="submission" date="2019-09" db="EMBL/GenBank/DDBJ databases">
        <title>Characterisation of the sponge microbiome using genome-centric metagenomics.</title>
        <authorList>
            <person name="Engelberts J.P."/>
            <person name="Robbins S.J."/>
            <person name="De Goeij J.M."/>
            <person name="Aranda M."/>
            <person name="Bell S.C."/>
            <person name="Webster N.S."/>
        </authorList>
    </citation>
    <scope>NUCLEOTIDE SEQUENCE</scope>
    <source>
        <strain evidence="7">SB0664_bin_27</strain>
    </source>
</reference>
<name>A0A6B0YQM0_9CHLR</name>
<dbReference type="InterPro" id="IPR035906">
    <property type="entry name" value="MetI-like_sf"/>
</dbReference>
<evidence type="ECO:0000256" key="5">
    <source>
        <dbReference type="RuleBase" id="RU363032"/>
    </source>
</evidence>
<dbReference type="CDD" id="cd06261">
    <property type="entry name" value="TM_PBP2"/>
    <property type="match status" value="1"/>
</dbReference>
<dbReference type="SUPFAM" id="SSF161098">
    <property type="entry name" value="MetI-like"/>
    <property type="match status" value="1"/>
</dbReference>
<feature type="transmembrane region" description="Helical" evidence="5">
    <location>
        <begin position="176"/>
        <end position="198"/>
    </location>
</feature>
<dbReference type="Pfam" id="PF12911">
    <property type="entry name" value="OppC_N"/>
    <property type="match status" value="1"/>
</dbReference>
<dbReference type="AlphaFoldDB" id="A0A6B0YQM0"/>
<evidence type="ECO:0000313" key="7">
    <source>
        <dbReference type="EMBL" id="MXY92445.1"/>
    </source>
</evidence>
<evidence type="ECO:0000256" key="2">
    <source>
        <dbReference type="ARBA" id="ARBA00022692"/>
    </source>
</evidence>
<accession>A0A6B0YQM0</accession>
<feature type="transmembrane region" description="Helical" evidence="5">
    <location>
        <begin position="319"/>
        <end position="336"/>
    </location>
</feature>
<evidence type="ECO:0000256" key="3">
    <source>
        <dbReference type="ARBA" id="ARBA00022989"/>
    </source>
</evidence>
<evidence type="ECO:0000259" key="6">
    <source>
        <dbReference type="PROSITE" id="PS50928"/>
    </source>
</evidence>
<evidence type="ECO:0000256" key="4">
    <source>
        <dbReference type="ARBA" id="ARBA00023136"/>
    </source>
</evidence>
<keyword evidence="5" id="KW-0813">Transport</keyword>
<dbReference type="PANTHER" id="PTHR43839">
    <property type="entry name" value="OPPC IN A BINDING PROTEIN-DEPENDENT TRANSPORT SYSTEM"/>
    <property type="match status" value="1"/>
</dbReference>
<proteinExistence type="inferred from homology"/>
<comment type="subcellular location">
    <subcellularLocation>
        <location evidence="5">Cell membrane</location>
        <topology evidence="5">Multi-pass membrane protein</topology>
    </subcellularLocation>
    <subcellularLocation>
        <location evidence="1">Membrane</location>
        <topology evidence="1">Multi-pass membrane protein</topology>
    </subcellularLocation>
</comment>
<feature type="transmembrane region" description="Helical" evidence="5">
    <location>
        <begin position="41"/>
        <end position="63"/>
    </location>
</feature>
<feature type="domain" description="ABC transmembrane type-1" evidence="6">
    <location>
        <begin position="174"/>
        <end position="370"/>
    </location>
</feature>
<comment type="similarity">
    <text evidence="5">Belongs to the binding-protein-dependent transport system permease family.</text>
</comment>
<dbReference type="Gene3D" id="1.10.3720.10">
    <property type="entry name" value="MetI-like"/>
    <property type="match status" value="1"/>
</dbReference>
<dbReference type="PANTHER" id="PTHR43839:SF3">
    <property type="entry name" value="OLIGOPEPTIDE ABC TRANSPORTER, PERMEASE PROTEIN"/>
    <property type="match status" value="1"/>
</dbReference>
<keyword evidence="4 5" id="KW-0472">Membrane</keyword>